<dbReference type="PANTHER" id="PTHR34599:SF1">
    <property type="entry name" value="PHOSPHATIDIC ACID PHOSPHATASE TYPE 2_HALOPEROXIDASE DOMAIN-CONTAINING PROTEIN"/>
    <property type="match status" value="1"/>
</dbReference>
<sequence length="451" mass="50828">MKTLSMHTRRKAAYLLGLFLFSLLYGCEDIIDEIEDIIKRPPKYRQESADVVYDWYKLIARIQFRSNPQPVVIFNNRNFGYIGVGLYEAVRPGIENAVSLSAHLYLMPDMPEPEKYRQYLWSASANAALASMYKQFIVGLSATDIARIDSMENAYNNRFKLSYSDAVISRSQAYGRSIATAIYNWSTTDKFNLSSEGYTIPKFPGAWEPTPPTFANPVGPYLKDSRPFLAYSLTATAPPLPFPYSKEQSSKFYKAAREVYNIGKNLTAEQKAIANWWADVGGAGVGVPSPYHLLSIVTGALESKKAKLGQAAEVYAKVGIAQKDGPICTFRGKFQYNLIRPVTFIQRHIKPSWQSYLPTPPYPEYPSGLVGLYGPVMQVLIRELGDIPITDNAYFWRGDAPRHYASITEMNEEAAISRVYAGIHYRFTQNITIEMSKEIGNKIADIQLIKE</sequence>
<reference evidence="1 2" key="1">
    <citation type="submission" date="2020-08" db="EMBL/GenBank/DDBJ databases">
        <title>Adhaeribacter dokdonensis sp. nov., isolated from the rhizosphere of Elymus tsukushiensis, a plant native to the Dokdo Islands, Republic of Korea.</title>
        <authorList>
            <person name="Ghim S.Y."/>
        </authorList>
    </citation>
    <scope>NUCLEOTIDE SEQUENCE [LARGE SCALE GENOMIC DNA]</scope>
    <source>
        <strain evidence="1 2">KUDC8001</strain>
    </source>
</reference>
<accession>A0A7L7L3X4</accession>
<dbReference type="GO" id="GO:0004601">
    <property type="term" value="F:peroxidase activity"/>
    <property type="evidence" value="ECO:0007669"/>
    <property type="project" value="UniProtKB-KW"/>
</dbReference>
<gene>
    <name evidence="1" type="ORF">HUW48_05470</name>
</gene>
<evidence type="ECO:0000313" key="2">
    <source>
        <dbReference type="Proteomes" id="UP000514509"/>
    </source>
</evidence>
<dbReference type="PROSITE" id="PS51257">
    <property type="entry name" value="PROKAR_LIPOPROTEIN"/>
    <property type="match status" value="1"/>
</dbReference>
<dbReference type="SUPFAM" id="SSF48317">
    <property type="entry name" value="Acid phosphatase/Vanadium-dependent haloperoxidase"/>
    <property type="match status" value="1"/>
</dbReference>
<keyword evidence="1" id="KW-0560">Oxidoreductase</keyword>
<name>A0A7L7L3X4_9BACT</name>
<dbReference type="Gene3D" id="1.10.606.20">
    <property type="match status" value="1"/>
</dbReference>
<dbReference type="InterPro" id="IPR052559">
    <property type="entry name" value="V-haloperoxidase"/>
</dbReference>
<keyword evidence="1" id="KW-0575">Peroxidase</keyword>
<dbReference type="KEGG" id="add:HUW48_05470"/>
<evidence type="ECO:0000313" key="1">
    <source>
        <dbReference type="EMBL" id="QMU27521.1"/>
    </source>
</evidence>
<dbReference type="InterPro" id="IPR036938">
    <property type="entry name" value="PAP2/HPO_sf"/>
</dbReference>
<dbReference type="Proteomes" id="UP000514509">
    <property type="component" value="Chromosome"/>
</dbReference>
<dbReference type="AlphaFoldDB" id="A0A7L7L3X4"/>
<dbReference type="PANTHER" id="PTHR34599">
    <property type="entry name" value="PEROXIDASE-RELATED"/>
    <property type="match status" value="1"/>
</dbReference>
<dbReference type="EMBL" id="CP055153">
    <property type="protein sequence ID" value="QMU27521.1"/>
    <property type="molecule type" value="Genomic_DNA"/>
</dbReference>
<keyword evidence="2" id="KW-1185">Reference proteome</keyword>
<organism evidence="1 2">
    <name type="scientific">Adhaeribacter radiodurans</name>
    <dbReference type="NCBI Taxonomy" id="2745197"/>
    <lineage>
        <taxon>Bacteria</taxon>
        <taxon>Pseudomonadati</taxon>
        <taxon>Bacteroidota</taxon>
        <taxon>Cytophagia</taxon>
        <taxon>Cytophagales</taxon>
        <taxon>Hymenobacteraceae</taxon>
        <taxon>Adhaeribacter</taxon>
    </lineage>
</organism>
<proteinExistence type="predicted"/>
<dbReference type="CDD" id="cd03398">
    <property type="entry name" value="PAP2_haloperoxidase"/>
    <property type="match status" value="1"/>
</dbReference>
<dbReference type="RefSeq" id="WP_182414716.1">
    <property type="nucleotide sequence ID" value="NZ_CP055153.1"/>
</dbReference>
<protein>
    <submittedName>
        <fullName evidence="1">Vanadium-dependent haloperoxidase</fullName>
    </submittedName>
</protein>